<feature type="compositionally biased region" description="Acidic residues" evidence="5">
    <location>
        <begin position="1248"/>
        <end position="1261"/>
    </location>
</feature>
<dbReference type="eggNOG" id="COG4719">
    <property type="taxonomic scope" value="Bacteria"/>
</dbReference>
<feature type="compositionally biased region" description="Low complexity" evidence="5">
    <location>
        <begin position="1341"/>
        <end position="1350"/>
    </location>
</feature>
<dbReference type="HOGENOM" id="CLU_253170_0_0_7"/>
<feature type="compositionally biased region" description="Acidic residues" evidence="5">
    <location>
        <begin position="1123"/>
        <end position="1168"/>
    </location>
</feature>
<comment type="subcellular location">
    <subcellularLocation>
        <location evidence="1">Secreted</location>
    </subcellularLocation>
</comment>
<protein>
    <submittedName>
        <fullName evidence="8">Cell surface protein</fullName>
    </submittedName>
</protein>
<dbReference type="InterPro" id="IPR059100">
    <property type="entry name" value="TSP3_bac"/>
</dbReference>
<dbReference type="InterPro" id="IPR053180">
    <property type="entry name" value="Ca-binding_acidic-repeat"/>
</dbReference>
<feature type="compositionally biased region" description="Acidic residues" evidence="5">
    <location>
        <begin position="732"/>
        <end position="759"/>
    </location>
</feature>
<dbReference type="KEGG" id="scl:sce0119"/>
<evidence type="ECO:0000259" key="7">
    <source>
        <dbReference type="Pfam" id="PF01345"/>
    </source>
</evidence>
<evidence type="ECO:0000256" key="5">
    <source>
        <dbReference type="SAM" id="MobiDB-lite"/>
    </source>
</evidence>
<accession>A9GLH6</accession>
<gene>
    <name evidence="8" type="ordered locus">sce0119</name>
</gene>
<feature type="region of interest" description="Disordered" evidence="5">
    <location>
        <begin position="1336"/>
        <end position="1435"/>
    </location>
</feature>
<keyword evidence="4" id="KW-0106">Calcium</keyword>
<dbReference type="RefSeq" id="WP_012232754.1">
    <property type="nucleotide sequence ID" value="NC_010162.1"/>
</dbReference>
<dbReference type="eggNOG" id="COG1361">
    <property type="taxonomic scope" value="Bacteria"/>
</dbReference>
<feature type="region of interest" description="Disordered" evidence="5">
    <location>
        <begin position="597"/>
        <end position="935"/>
    </location>
</feature>
<keyword evidence="3 6" id="KW-0732">Signal</keyword>
<dbReference type="Gene3D" id="2.60.40.740">
    <property type="match status" value="1"/>
</dbReference>
<dbReference type="NCBIfam" id="TIGR01451">
    <property type="entry name" value="B_ant_repeat"/>
    <property type="match status" value="1"/>
</dbReference>
<feature type="region of interest" description="Disordered" evidence="5">
    <location>
        <begin position="53"/>
        <end position="76"/>
    </location>
</feature>
<dbReference type="InterPro" id="IPR001434">
    <property type="entry name" value="OmcB-like_DUF11"/>
</dbReference>
<sequence length="1435" mass="145974">MKRRWILGSLVGLACVGGQSGAAHAAPELREQVDQRGDFILIGNTLGNECGSDDIESPVVGDRGPCGSGTGDSAPDTYWRADSPAEGQAEANTNITAAQARTTAVLEVPAGATVTHAYLYWGAHLGPTGDADEAVTLERPGAGGFSEAVTAIDFVETVSSNRVYYQSVANITALVQEHGSGAYRVSGINSASFVNSDFNNHFAGWWLVVFYELASEPPRNLALFDGLDTVASGSTQNAILDGFLVPNAGYDAKIGMVAFEGDLAHTGDQFLFNGTALGNTQNPADNFFNGTRSYFNAPVSNVGDLPQLAGTQGTMAGMDIDVFDITSLVTPRQTSAPIVASSSMDLYFLAGFITSISTFKPDFTSSSKSAVDVNGGLLLPGDVLQYTIEVVNSGNDASSGTVLTDPLPAGVTYVPGSLSILTGANMGAKTDAAADDQGEYDAGTRTVRVRLGAGANGTAGGSIPAGQSSRVTFQVTVNANASGVIANQAIVRASGQQGAPEEDTPTDGNGPTDGVPPTEVVIDECETSAQCAAPTPHCDTAAEPNECVECLTDAHCGALSPTCDPDTHACVCEPTGAEVCDDSIDNDCDGVINDGCDSDNDGVEDPDELEAGTDPNDADSDDDGVLDGDEPRWNEDSDEDGLINALDPDSDNDGLYDGTELGLPCDNAATSAAAGHCRADGDAGATKTDPLDADTDDGGVPDGQEDFDLDGVVDAGETDPNVRADDVPPVDTDGDGLSDDFEETIGSDPNDADTDDDGALDGQEPNPADDTDGDGLINVRDVDSDNDGLFDGTELGLPCDNEDTDAAAGHCRADADEGATKTSPVDPDTDDGGVPDGQEDLDLDGEIDAGETDPNNGADDGTPADTDGDGLSDATEEEIGTDPNDADSDDDGVIDGDEPNFSDDHDGDGLINALDPDSDGDGLFDGTELGLPCDNAATDAAAGKCIADADPATTTHPLDPDTDDGGISDGAEDANHNGAIDEGETDPNNGDDDAVDEDRDGDGLPDAEEEAIGSDPDDADTDDDGVPDGQEPKPGEDTDGDGLINVLDVDSDNDGLFDGTELGLPCDNEGTDAEAGHCRPDGDAGATKTDPLDADTDDGGVPDGQEDVNLNGVVDAGETDPNLGEDDGTPADSDGDGLVDALEDELGTDPNDADSDDDGVIDGDEPNFSDDHDGDGLINALDPDSDGDGLFDGTELGLPCDNAATDAGAGTCIADADPTTKTNPLDPDTDDGGVPDGVEDANHNGAVDEGETDPNNGDDDQPACRQDIDCGGATSGMICEDHACVEGCRGSDGNSCPSGEVCSSTDSTAGTCEPATETNDPTGIFAEGNGFCAARPPPRAAPAALPRSCPCSPPSPASPCAGAARAASRRIEAHGRAPPRPPGGAATPPAAAGTSHRERPQGRQDPPPPAPLPAPCVRPRHPQRGAPPCKFLVQL</sequence>
<feature type="domain" description="DUF11" evidence="7">
    <location>
        <begin position="380"/>
        <end position="499"/>
    </location>
</feature>
<feature type="compositionally biased region" description="Pro residues" evidence="5">
    <location>
        <begin position="1405"/>
        <end position="1416"/>
    </location>
</feature>
<feature type="compositionally biased region" description="Acidic residues" evidence="5">
    <location>
        <begin position="866"/>
        <end position="901"/>
    </location>
</feature>
<keyword evidence="2" id="KW-0964">Secreted</keyword>
<evidence type="ECO:0000256" key="6">
    <source>
        <dbReference type="SAM" id="SignalP"/>
    </source>
</evidence>
<feature type="compositionally biased region" description="Acidic residues" evidence="5">
    <location>
        <begin position="827"/>
        <end position="851"/>
    </location>
</feature>
<dbReference type="Pfam" id="PF18884">
    <property type="entry name" value="TSP3_bac"/>
    <property type="match status" value="5"/>
</dbReference>
<evidence type="ECO:0000256" key="3">
    <source>
        <dbReference type="ARBA" id="ARBA00022729"/>
    </source>
</evidence>
<feature type="chain" id="PRO_5002739103" evidence="6">
    <location>
        <begin position="26"/>
        <end position="1435"/>
    </location>
</feature>
<feature type="signal peptide" evidence="6">
    <location>
        <begin position="1"/>
        <end position="25"/>
    </location>
</feature>
<feature type="compositionally biased region" description="Acidic residues" evidence="5">
    <location>
        <begin position="1227"/>
        <end position="1239"/>
    </location>
</feature>
<organism evidence="8 9">
    <name type="scientific">Sorangium cellulosum (strain So ce56)</name>
    <name type="common">Polyangium cellulosum (strain So ce56)</name>
    <dbReference type="NCBI Taxonomy" id="448385"/>
    <lineage>
        <taxon>Bacteria</taxon>
        <taxon>Pseudomonadati</taxon>
        <taxon>Myxococcota</taxon>
        <taxon>Polyangia</taxon>
        <taxon>Polyangiales</taxon>
        <taxon>Polyangiaceae</taxon>
        <taxon>Sorangium</taxon>
    </lineage>
</organism>
<dbReference type="PANTHER" id="PTHR37467">
    <property type="entry name" value="EXPORTED CALCIUM-BINDING GLYCOPROTEIN-RELATED"/>
    <property type="match status" value="1"/>
</dbReference>
<evidence type="ECO:0000256" key="2">
    <source>
        <dbReference type="ARBA" id="ARBA00022525"/>
    </source>
</evidence>
<feature type="region of interest" description="Disordered" evidence="5">
    <location>
        <begin position="1296"/>
        <end position="1315"/>
    </location>
</feature>
<dbReference type="STRING" id="448385.sce0119"/>
<dbReference type="BioCyc" id="SCEL448385:SCE_RS00605-MONOMER"/>
<proteinExistence type="predicted"/>
<evidence type="ECO:0000313" key="8">
    <source>
        <dbReference type="EMBL" id="CAN90276.1"/>
    </source>
</evidence>
<evidence type="ECO:0000256" key="1">
    <source>
        <dbReference type="ARBA" id="ARBA00004613"/>
    </source>
</evidence>
<feature type="region of interest" description="Disordered" evidence="5">
    <location>
        <begin position="493"/>
        <end position="516"/>
    </location>
</feature>
<dbReference type="PROSITE" id="PS51257">
    <property type="entry name" value="PROKAR_LIPOPROTEIN"/>
    <property type="match status" value="1"/>
</dbReference>
<dbReference type="Pfam" id="PF01345">
    <property type="entry name" value="DUF11"/>
    <property type="match status" value="1"/>
</dbReference>
<dbReference type="Proteomes" id="UP000002139">
    <property type="component" value="Chromosome"/>
</dbReference>
<keyword evidence="9" id="KW-1185">Reference proteome</keyword>
<feature type="compositionally biased region" description="Acidic residues" evidence="5">
    <location>
        <begin position="691"/>
        <end position="711"/>
    </location>
</feature>
<feature type="compositionally biased region" description="Low complexity" evidence="5">
    <location>
        <begin position="1383"/>
        <end position="1394"/>
    </location>
</feature>
<feature type="region of interest" description="Disordered" evidence="5">
    <location>
        <begin position="950"/>
        <end position="1266"/>
    </location>
</feature>
<feature type="compositionally biased region" description="Acidic residues" evidence="5">
    <location>
        <begin position="1092"/>
        <end position="1106"/>
    </location>
</feature>
<feature type="compositionally biased region" description="Acidic residues" evidence="5">
    <location>
        <begin position="960"/>
        <end position="972"/>
    </location>
</feature>
<dbReference type="PANTHER" id="PTHR37467:SF1">
    <property type="entry name" value="EXPORTED CALCIUM-BINDING GLYCOPROTEIN"/>
    <property type="match status" value="1"/>
</dbReference>
<feature type="compositionally biased region" description="Acidic residues" evidence="5">
    <location>
        <begin position="597"/>
        <end position="628"/>
    </location>
</feature>
<feature type="compositionally biased region" description="Acidic residues" evidence="5">
    <location>
        <begin position="981"/>
        <end position="1026"/>
    </location>
</feature>
<reference evidence="8 9" key="1">
    <citation type="journal article" date="2007" name="Nat. Biotechnol.">
        <title>Complete genome sequence of the myxobacterium Sorangium cellulosum.</title>
        <authorList>
            <person name="Schneiker S."/>
            <person name="Perlova O."/>
            <person name="Kaiser O."/>
            <person name="Gerth K."/>
            <person name="Alici A."/>
            <person name="Altmeyer M.O."/>
            <person name="Bartels D."/>
            <person name="Bekel T."/>
            <person name="Beyer S."/>
            <person name="Bode E."/>
            <person name="Bode H.B."/>
            <person name="Bolten C.J."/>
            <person name="Choudhuri J.V."/>
            <person name="Doss S."/>
            <person name="Elnakady Y.A."/>
            <person name="Frank B."/>
            <person name="Gaigalat L."/>
            <person name="Goesmann A."/>
            <person name="Groeger C."/>
            <person name="Gross F."/>
            <person name="Jelsbak L."/>
            <person name="Jelsbak L."/>
            <person name="Kalinowski J."/>
            <person name="Kegler C."/>
            <person name="Knauber T."/>
            <person name="Konietzny S."/>
            <person name="Kopp M."/>
            <person name="Krause L."/>
            <person name="Krug D."/>
            <person name="Linke B."/>
            <person name="Mahmud T."/>
            <person name="Martinez-Arias R."/>
            <person name="McHardy A.C."/>
            <person name="Merai M."/>
            <person name="Meyer F."/>
            <person name="Mormann S."/>
            <person name="Munoz-Dorado J."/>
            <person name="Perez J."/>
            <person name="Pradella S."/>
            <person name="Rachid S."/>
            <person name="Raddatz G."/>
            <person name="Rosenau F."/>
            <person name="Rueckert C."/>
            <person name="Sasse F."/>
            <person name="Scharfe M."/>
            <person name="Schuster S.C."/>
            <person name="Suen G."/>
            <person name="Treuner-Lange A."/>
            <person name="Velicer G.J."/>
            <person name="Vorholter F.-J."/>
            <person name="Weissman K.J."/>
            <person name="Welch R.D."/>
            <person name="Wenzel S.C."/>
            <person name="Whitworth D.E."/>
            <person name="Wilhelm S."/>
            <person name="Wittmann C."/>
            <person name="Bloecker H."/>
            <person name="Puehler A."/>
            <person name="Mueller R."/>
        </authorList>
    </citation>
    <scope>NUCLEOTIDE SEQUENCE [LARGE SCALE GENOMIC DNA]</scope>
    <source>
        <strain evidence="9">So ce56</strain>
    </source>
</reference>
<name>A9GLH6_SORC5</name>
<dbReference type="InterPro" id="IPR047589">
    <property type="entry name" value="DUF11_rpt"/>
</dbReference>
<evidence type="ECO:0000313" key="9">
    <source>
        <dbReference type="Proteomes" id="UP000002139"/>
    </source>
</evidence>
<evidence type="ECO:0000256" key="4">
    <source>
        <dbReference type="ARBA" id="ARBA00022837"/>
    </source>
</evidence>
<dbReference type="OrthoDB" id="5495046at2"/>
<dbReference type="EMBL" id="AM746676">
    <property type="protein sequence ID" value="CAN90276.1"/>
    <property type="molecule type" value="Genomic_DNA"/>
</dbReference>